<organism evidence="2 3">
    <name type="scientific">Mucilaginibacter xinganensis</name>
    <dbReference type="NCBI Taxonomy" id="1234841"/>
    <lineage>
        <taxon>Bacteria</taxon>
        <taxon>Pseudomonadati</taxon>
        <taxon>Bacteroidota</taxon>
        <taxon>Sphingobacteriia</taxon>
        <taxon>Sphingobacteriales</taxon>
        <taxon>Sphingobacteriaceae</taxon>
        <taxon>Mucilaginibacter</taxon>
    </lineage>
</organism>
<dbReference type="PANTHER" id="PTHR10579">
    <property type="entry name" value="CALCIUM-ACTIVATED CHLORIDE CHANNEL REGULATOR"/>
    <property type="match status" value="1"/>
</dbReference>
<name>A0A223P300_9SPHI</name>
<dbReference type="Proteomes" id="UP000215002">
    <property type="component" value="Chromosome"/>
</dbReference>
<dbReference type="SUPFAM" id="SSF53300">
    <property type="entry name" value="vWA-like"/>
    <property type="match status" value="1"/>
</dbReference>
<reference evidence="2 3" key="1">
    <citation type="submission" date="2017-08" db="EMBL/GenBank/DDBJ databases">
        <title>Complete genome sequence of Mucilaginibacter sp. strain BJC16-A31.</title>
        <authorList>
            <consortium name="Henan University of Science and Technology"/>
            <person name="You X."/>
        </authorList>
    </citation>
    <scope>NUCLEOTIDE SEQUENCE [LARGE SCALE GENOMIC DNA]</scope>
    <source>
        <strain evidence="2 3">BJC16-A31</strain>
    </source>
</reference>
<dbReference type="InterPro" id="IPR022156">
    <property type="entry name" value="Uncharacterised_YfbK_N"/>
</dbReference>
<dbReference type="EMBL" id="CP022743">
    <property type="protein sequence ID" value="ASU36485.1"/>
    <property type="molecule type" value="Genomic_DNA"/>
</dbReference>
<feature type="domain" description="VWFA" evidence="1">
    <location>
        <begin position="283"/>
        <end position="461"/>
    </location>
</feature>
<dbReference type="InterPro" id="IPR051266">
    <property type="entry name" value="CLCR"/>
</dbReference>
<dbReference type="CDD" id="cd01465">
    <property type="entry name" value="vWA_subgroup"/>
    <property type="match status" value="1"/>
</dbReference>
<dbReference type="Gene3D" id="2.60.40.1120">
    <property type="entry name" value="Carboxypeptidase-like, regulatory domain"/>
    <property type="match status" value="1"/>
</dbReference>
<dbReference type="InterPro" id="IPR037066">
    <property type="entry name" value="Plug_dom_sf"/>
</dbReference>
<dbReference type="Pfam" id="PF12034">
    <property type="entry name" value="YfbK_C"/>
    <property type="match status" value="1"/>
</dbReference>
<dbReference type="SUPFAM" id="SSF56935">
    <property type="entry name" value="Porins"/>
    <property type="match status" value="1"/>
</dbReference>
<evidence type="ECO:0000259" key="1">
    <source>
        <dbReference type="PROSITE" id="PS50234"/>
    </source>
</evidence>
<dbReference type="KEGG" id="muc:MuYL_4602"/>
<dbReference type="InterPro" id="IPR021908">
    <property type="entry name" value="YfbK_C"/>
</dbReference>
<dbReference type="PANTHER" id="PTHR10579:SF43">
    <property type="entry name" value="ZINC FINGER (C3HC4-TYPE RING FINGER) FAMILY PROTEIN"/>
    <property type="match status" value="1"/>
</dbReference>
<dbReference type="OrthoDB" id="9805121at2"/>
<dbReference type="InterPro" id="IPR008969">
    <property type="entry name" value="CarboxyPept-like_regulatory"/>
</dbReference>
<dbReference type="Pfam" id="PF12450">
    <property type="entry name" value="vWF_A"/>
    <property type="match status" value="1"/>
</dbReference>
<dbReference type="InterPro" id="IPR036465">
    <property type="entry name" value="vWFA_dom_sf"/>
</dbReference>
<dbReference type="RefSeq" id="WP_094572498.1">
    <property type="nucleotide sequence ID" value="NZ_CP022743.1"/>
</dbReference>
<gene>
    <name evidence="2" type="ORF">MuYL_4602</name>
</gene>
<dbReference type="Gene3D" id="3.40.50.410">
    <property type="entry name" value="von Willebrand factor, type A domain"/>
    <property type="match status" value="1"/>
</dbReference>
<dbReference type="Gene3D" id="2.170.130.10">
    <property type="entry name" value="TonB-dependent receptor, plug domain"/>
    <property type="match status" value="1"/>
</dbReference>
<dbReference type="SMART" id="SM00327">
    <property type="entry name" value="VWA"/>
    <property type="match status" value="1"/>
</dbReference>
<dbReference type="Pfam" id="PF13715">
    <property type="entry name" value="CarbopepD_reg_2"/>
    <property type="match status" value="1"/>
</dbReference>
<evidence type="ECO:0000313" key="3">
    <source>
        <dbReference type="Proteomes" id="UP000215002"/>
    </source>
</evidence>
<dbReference type="InterPro" id="IPR002035">
    <property type="entry name" value="VWF_A"/>
</dbReference>
<protein>
    <submittedName>
        <fullName evidence="2">Ca-activated chloride channel family protein</fullName>
    </submittedName>
</protein>
<accession>A0A223P300</accession>
<proteinExistence type="predicted"/>
<dbReference type="PROSITE" id="PS50234">
    <property type="entry name" value="VWFA"/>
    <property type="match status" value="1"/>
</dbReference>
<evidence type="ECO:0000313" key="2">
    <source>
        <dbReference type="EMBL" id="ASU36485.1"/>
    </source>
</evidence>
<dbReference type="AlphaFoldDB" id="A0A223P300"/>
<sequence>MKKLLLIILLFAGLTGFKHSNSRHISGTVYGKDDGLPLAGVTVIIDGTSTGTQTNDKGRYSIIVPDGKQNLSFVYIGYKSAKVKLGKSELVNIYLEPAANTLSEVVITGYQSQRRKDLTGSVSVISMDKATASPPALNQLQGRVAGVAISSGSLGAASNVKLRGISTLPMPLRVTDESYKGMAENGFTNVKTSPLSTFSVDVDAASYSNIRRFINNGELPPADAVRIEEMINYFHYNLPGPINNDPVAIHTELSSAPWNSKHRLLRIGLKAKTIESKNLPPSNLVFLIDVSGSMDEPNKLPLVKASMKMLADQLRAKDKVAIVVYAGNAGLVLPSTSGDKKLTIKSAIDNLNAGGSTAGGEGIKLAYKIAKENFMPKGNNRIIMATDGDFNVGASSDGDMEQLITKERASNVAISIMGFGMGNYKDSKMETLADKGNGNYAYIDNVTEAHKALVSEFGGTLFTVAKDVKLQIEFNPAKVQAYRLLGYEDRMLNKEDFNNDKKDAGDIGSGHSVTALYEIVPAGIKDDYAGNVDSLKYQKSIPEATSNGNAEMVTIKFRYKEPESAASKMSLVTLNDSPEELKTTSADFRFAAAVAEFGMLLRESEFKQRSTFAQVISLAKGAKDKDEEGYRSEFIRLAESAKLLVKNELATE</sequence>
<dbReference type="Pfam" id="PF00092">
    <property type="entry name" value="VWA"/>
    <property type="match status" value="1"/>
</dbReference>
<dbReference type="SUPFAM" id="SSF49464">
    <property type="entry name" value="Carboxypeptidase regulatory domain-like"/>
    <property type="match status" value="1"/>
</dbReference>
<keyword evidence="3" id="KW-1185">Reference proteome</keyword>